<dbReference type="PANTHER" id="PTHR21178">
    <property type="entry name" value="CILIA- AND FLAGELLA-ASSOCIATED PROTEIN 61"/>
    <property type="match status" value="1"/>
</dbReference>
<name>A0A9N9MYC3_9CUCU</name>
<dbReference type="Proteomes" id="UP001152799">
    <property type="component" value="Chromosome 6"/>
</dbReference>
<dbReference type="EMBL" id="OU892282">
    <property type="protein sequence ID" value="CAG9770001.1"/>
    <property type="molecule type" value="Genomic_DNA"/>
</dbReference>
<evidence type="ECO:0000259" key="1">
    <source>
        <dbReference type="Pfam" id="PF16092"/>
    </source>
</evidence>
<organism evidence="2 3">
    <name type="scientific">Ceutorhynchus assimilis</name>
    <name type="common">cabbage seed weevil</name>
    <dbReference type="NCBI Taxonomy" id="467358"/>
    <lineage>
        <taxon>Eukaryota</taxon>
        <taxon>Metazoa</taxon>
        <taxon>Ecdysozoa</taxon>
        <taxon>Arthropoda</taxon>
        <taxon>Hexapoda</taxon>
        <taxon>Insecta</taxon>
        <taxon>Pterygota</taxon>
        <taxon>Neoptera</taxon>
        <taxon>Endopterygota</taxon>
        <taxon>Coleoptera</taxon>
        <taxon>Polyphaga</taxon>
        <taxon>Cucujiformia</taxon>
        <taxon>Curculionidae</taxon>
        <taxon>Ceutorhynchinae</taxon>
        <taxon>Ceutorhynchus</taxon>
    </lineage>
</organism>
<dbReference type="Pfam" id="PF16092">
    <property type="entry name" value="CFAP61_N"/>
    <property type="match status" value="1"/>
</dbReference>
<dbReference type="AlphaFoldDB" id="A0A9N9MYC3"/>
<reference evidence="2" key="1">
    <citation type="submission" date="2022-01" db="EMBL/GenBank/DDBJ databases">
        <authorList>
            <person name="King R."/>
        </authorList>
    </citation>
    <scope>NUCLEOTIDE SEQUENCE</scope>
</reference>
<proteinExistence type="predicted"/>
<dbReference type="InterPro" id="IPR038884">
    <property type="entry name" value="CFAP61"/>
</dbReference>
<dbReference type="OrthoDB" id="382863at2759"/>
<evidence type="ECO:0000313" key="2">
    <source>
        <dbReference type="EMBL" id="CAG9770001.1"/>
    </source>
</evidence>
<accession>A0A9N9MYC3</accession>
<feature type="domain" description="Cilia- and flagella-associated protein 61 N-terminal" evidence="1">
    <location>
        <begin position="10"/>
        <end position="220"/>
    </location>
</feature>
<gene>
    <name evidence="2" type="ORF">CEUTPL_LOCUS10472</name>
</gene>
<sequence length="306" mass="35627">MTCYATFGIEDDQNELAGAIIFHDCPNISALPTVDWEYWLHALYGVQDADIRNTFWIHYFAYDVRYEMLFAYHIIQHIFKFFKAIEFLYLVLPPGVTKIDCLEEFAERLLPRDCKNPNNTQSLYRICNRSVTLKYKIRRAVEEDNDDLVALIDMHSERLKDLYGEFYIAEILTTHKDSGRHIIVAEHNGCAVSVIILNETVIYELLNQEFELTPFNGLRKRSEQDDVEILQSSQPDLIQSATDIGDINLEDKSVKFFSASFEDEEEYFIDVTDSDSDYSIVLTTSDLFAFDDEEEEPLREPPEMVM</sequence>
<dbReference type="PANTHER" id="PTHR21178:SF8">
    <property type="entry name" value="CILIA- AND FLAGELLA-ASSOCIATED PROTEIN 61"/>
    <property type="match status" value="1"/>
</dbReference>
<evidence type="ECO:0000313" key="3">
    <source>
        <dbReference type="Proteomes" id="UP001152799"/>
    </source>
</evidence>
<protein>
    <recommendedName>
        <fullName evidence="1">Cilia- and flagella-associated protein 61 N-terminal domain-containing protein</fullName>
    </recommendedName>
</protein>
<keyword evidence="3" id="KW-1185">Reference proteome</keyword>
<dbReference type="InterPro" id="IPR032151">
    <property type="entry name" value="CFAP61_N"/>
</dbReference>